<dbReference type="InterPro" id="IPR009218">
    <property type="entry name" value="HD_phosphohydro"/>
</dbReference>
<dbReference type="EMBL" id="JYDT01000111">
    <property type="protein sequence ID" value="KRY84571.1"/>
    <property type="molecule type" value="Genomic_DNA"/>
</dbReference>
<protein>
    <submittedName>
        <fullName evidence="1">Uncharacterized protein</fullName>
    </submittedName>
</protein>
<reference evidence="1 2" key="1">
    <citation type="submission" date="2015-01" db="EMBL/GenBank/DDBJ databases">
        <title>Evolution of Trichinella species and genotypes.</title>
        <authorList>
            <person name="Korhonen P.K."/>
            <person name="Edoardo P."/>
            <person name="Giuseppe L.R."/>
            <person name="Gasser R.B."/>
        </authorList>
    </citation>
    <scope>NUCLEOTIDE SEQUENCE [LARGE SCALE GENOMIC DNA]</scope>
    <source>
        <strain evidence="1">ISS470</strain>
    </source>
</reference>
<dbReference type="OrthoDB" id="330671at2759"/>
<organism evidence="1 2">
    <name type="scientific">Trichinella pseudospiralis</name>
    <name type="common">Parasitic roundworm</name>
    <dbReference type="NCBI Taxonomy" id="6337"/>
    <lineage>
        <taxon>Eukaryota</taxon>
        <taxon>Metazoa</taxon>
        <taxon>Ecdysozoa</taxon>
        <taxon>Nematoda</taxon>
        <taxon>Enoplea</taxon>
        <taxon>Dorylaimia</taxon>
        <taxon>Trichinellida</taxon>
        <taxon>Trichinellidae</taxon>
        <taxon>Trichinella</taxon>
    </lineage>
</organism>
<gene>
    <name evidence="1" type="ORF">T4D_442</name>
</gene>
<comment type="caution">
    <text evidence="1">The sequence shown here is derived from an EMBL/GenBank/DDBJ whole genome shotgun (WGS) entry which is preliminary data.</text>
</comment>
<name>A0A0V1FES7_TRIPS</name>
<dbReference type="AlphaFoldDB" id="A0A0V1FES7"/>
<dbReference type="PANTHER" id="PTHR21174:SF0">
    <property type="entry name" value="HD PHOSPHOHYDROLASE FAMILY PROTEIN-RELATED"/>
    <property type="match status" value="1"/>
</dbReference>
<dbReference type="Proteomes" id="UP000054995">
    <property type="component" value="Unassembled WGS sequence"/>
</dbReference>
<dbReference type="SUPFAM" id="SSF109604">
    <property type="entry name" value="HD-domain/PDEase-like"/>
    <property type="match status" value="1"/>
</dbReference>
<feature type="non-terminal residue" evidence="1">
    <location>
        <position position="252"/>
    </location>
</feature>
<keyword evidence="2" id="KW-1185">Reference proteome</keyword>
<proteinExistence type="predicted"/>
<dbReference type="PIRSF" id="PIRSF035170">
    <property type="entry name" value="HD_phosphohydro"/>
    <property type="match status" value="1"/>
</dbReference>
<accession>A0A0V1FES7</accession>
<sequence>MNNQEEELKLIWFELTDFADSSVKIKWWERICNAYNHPLRQYHSLKRIWQLFKYYDQCRHLLSNAKAVAFAIFFHNICYDPNSNSNEQESAMVFQEFADEAHYEDASFFQHMSLDLSLNANIVLDMIVHKNLQKADSPLTFKTEDAYYFYDIELAILGSNSSDYADYKSQTRQEYSRMSDEAYRTKRLSVSVLKTFLQIPNIFRTKLFSEEFEQNARKNICGEVEELSIRTALFILERCFKFRVPDNVMPAA</sequence>
<dbReference type="PANTHER" id="PTHR21174">
    <property type="match status" value="1"/>
</dbReference>
<evidence type="ECO:0000313" key="1">
    <source>
        <dbReference type="EMBL" id="KRY84571.1"/>
    </source>
</evidence>
<evidence type="ECO:0000313" key="2">
    <source>
        <dbReference type="Proteomes" id="UP000054995"/>
    </source>
</evidence>